<dbReference type="CDD" id="cd05117">
    <property type="entry name" value="STKc_CAMK"/>
    <property type="match status" value="1"/>
</dbReference>
<dbReference type="InterPro" id="IPR008271">
    <property type="entry name" value="Ser/Thr_kinase_AS"/>
</dbReference>
<dbReference type="SUPFAM" id="SSF56112">
    <property type="entry name" value="Protein kinase-like (PK-like)"/>
    <property type="match status" value="1"/>
</dbReference>
<evidence type="ECO:0000256" key="3">
    <source>
        <dbReference type="PROSITE-ProRule" id="PRU10141"/>
    </source>
</evidence>
<evidence type="ECO:0000256" key="4">
    <source>
        <dbReference type="SAM" id="MobiDB-lite"/>
    </source>
</evidence>
<dbReference type="SUPFAM" id="SSF49879">
    <property type="entry name" value="SMAD/FHA domain"/>
    <property type="match status" value="1"/>
</dbReference>
<keyword evidence="1 3" id="KW-0547">Nucleotide-binding</keyword>
<dbReference type="Gene3D" id="1.10.510.10">
    <property type="entry name" value="Transferase(Phosphotransferase) domain 1"/>
    <property type="match status" value="1"/>
</dbReference>
<evidence type="ECO:0000256" key="2">
    <source>
        <dbReference type="ARBA" id="ARBA00022840"/>
    </source>
</evidence>
<dbReference type="InterPro" id="IPR011009">
    <property type="entry name" value="Kinase-like_dom_sf"/>
</dbReference>
<dbReference type="Proteomes" id="UP000789342">
    <property type="component" value="Unassembled WGS sequence"/>
</dbReference>
<gene>
    <name evidence="6" type="ORF">AMORRO_LOCUS1696</name>
</gene>
<feature type="compositionally biased region" description="Low complexity" evidence="4">
    <location>
        <begin position="538"/>
        <end position="547"/>
    </location>
</feature>
<dbReference type="GO" id="GO:0004672">
    <property type="term" value="F:protein kinase activity"/>
    <property type="evidence" value="ECO:0007669"/>
    <property type="project" value="InterPro"/>
</dbReference>
<evidence type="ECO:0000259" key="5">
    <source>
        <dbReference type="PROSITE" id="PS50011"/>
    </source>
</evidence>
<reference evidence="6" key="1">
    <citation type="submission" date="2021-06" db="EMBL/GenBank/DDBJ databases">
        <authorList>
            <person name="Kallberg Y."/>
            <person name="Tangrot J."/>
            <person name="Rosling A."/>
        </authorList>
    </citation>
    <scope>NUCLEOTIDE SEQUENCE</scope>
    <source>
        <strain evidence="6">CL551</strain>
    </source>
</reference>
<dbReference type="OrthoDB" id="407410at2759"/>
<feature type="domain" description="Protein kinase" evidence="5">
    <location>
        <begin position="176"/>
        <end position="440"/>
    </location>
</feature>
<dbReference type="PROSITE" id="PS00108">
    <property type="entry name" value="PROTEIN_KINASE_ST"/>
    <property type="match status" value="1"/>
</dbReference>
<dbReference type="InterPro" id="IPR008984">
    <property type="entry name" value="SMAD_FHA_dom_sf"/>
</dbReference>
<dbReference type="PANTHER" id="PTHR24347">
    <property type="entry name" value="SERINE/THREONINE-PROTEIN KINASE"/>
    <property type="match status" value="1"/>
</dbReference>
<accession>A0A9N8W151</accession>
<organism evidence="6 7">
    <name type="scientific">Acaulospora morrowiae</name>
    <dbReference type="NCBI Taxonomy" id="94023"/>
    <lineage>
        <taxon>Eukaryota</taxon>
        <taxon>Fungi</taxon>
        <taxon>Fungi incertae sedis</taxon>
        <taxon>Mucoromycota</taxon>
        <taxon>Glomeromycotina</taxon>
        <taxon>Glomeromycetes</taxon>
        <taxon>Diversisporales</taxon>
        <taxon>Acaulosporaceae</taxon>
        <taxon>Acaulospora</taxon>
    </lineage>
</organism>
<evidence type="ECO:0000256" key="1">
    <source>
        <dbReference type="ARBA" id="ARBA00022741"/>
    </source>
</evidence>
<protein>
    <submittedName>
        <fullName evidence="6">14680_t:CDS:1</fullName>
    </submittedName>
</protein>
<dbReference type="GO" id="GO:0005524">
    <property type="term" value="F:ATP binding"/>
    <property type="evidence" value="ECO:0007669"/>
    <property type="project" value="UniProtKB-UniRule"/>
</dbReference>
<dbReference type="InterPro" id="IPR000719">
    <property type="entry name" value="Prot_kinase_dom"/>
</dbReference>
<feature type="region of interest" description="Disordered" evidence="4">
    <location>
        <begin position="14"/>
        <end position="41"/>
    </location>
</feature>
<dbReference type="PROSITE" id="PS00107">
    <property type="entry name" value="PROTEIN_KINASE_ATP"/>
    <property type="match status" value="1"/>
</dbReference>
<feature type="binding site" evidence="3">
    <location>
        <position position="210"/>
    </location>
    <ligand>
        <name>ATP</name>
        <dbReference type="ChEBI" id="CHEBI:30616"/>
    </ligand>
</feature>
<keyword evidence="7" id="KW-1185">Reference proteome</keyword>
<dbReference type="Pfam" id="PF00069">
    <property type="entry name" value="Pkinase"/>
    <property type="match status" value="1"/>
</dbReference>
<comment type="caution">
    <text evidence="6">The sequence shown here is derived from an EMBL/GenBank/DDBJ whole genome shotgun (WGS) entry which is preliminary data.</text>
</comment>
<evidence type="ECO:0000313" key="7">
    <source>
        <dbReference type="Proteomes" id="UP000789342"/>
    </source>
</evidence>
<proteinExistence type="predicted"/>
<name>A0A9N8W151_9GLOM</name>
<dbReference type="FunFam" id="1.10.510.10:FF:000571">
    <property type="entry name" value="Maternal embryonic leucine zipper kinase"/>
    <property type="match status" value="1"/>
</dbReference>
<sequence length="553" mass="62637">MAPMPPLKLTLKANADRKKGGKYSRRPPLLPPGGPKQIDTSVTSPGNYWATLVPLEAGLPKIYLTEGSHVLGKHCERREDLDRFKLLPDDKKISNSHCLIYRANSTVKGLTRTVVHLQNLGRGTLVRNIFVGDSTIELYGSENISFPSSREEKPWYRYQFFLENTASPPMSFFKTYAIQGDLGKGKFSEVKLARLIRHRDFGHSPEYAVKVIEKKLTSGKHLSALRSEITIMHMYNHPSLTKIIDVFDEGDKLYLLMENVRDGDFFDFINKRKRLGEDETRIIFKQLFEVVKYLHCCRIVHRDLKPENILVTDAVRYQVKISDFGLSKLLGAKYSLMNTVCGTPTYVAPEIINRDTEYGKAVDMWSLGVILYICLCGHPPFSEHFAPPSLLEQVRSGRYSFRSPPWDNVSDEAKDLVQGLLRVDFERRLTAEQALAHPFMQKQTSLVPKPLPTLPDPNVPLRRVHDQSAGSSNEEFRRIMTTKASALIDSIESADNETFLTATDTIASSSELSIGLEESSAETMYTATESEMWRHNSSRSSYESSQSFKLESV</sequence>
<dbReference type="InterPro" id="IPR017441">
    <property type="entry name" value="Protein_kinase_ATP_BS"/>
</dbReference>
<dbReference type="EMBL" id="CAJVPV010000649">
    <property type="protein sequence ID" value="CAG8467430.1"/>
    <property type="molecule type" value="Genomic_DNA"/>
</dbReference>
<evidence type="ECO:0000313" key="6">
    <source>
        <dbReference type="EMBL" id="CAG8467430.1"/>
    </source>
</evidence>
<dbReference type="PROSITE" id="PS50011">
    <property type="entry name" value="PROTEIN_KINASE_DOM"/>
    <property type="match status" value="1"/>
</dbReference>
<feature type="region of interest" description="Disordered" evidence="4">
    <location>
        <begin position="527"/>
        <end position="553"/>
    </location>
</feature>
<dbReference type="SMART" id="SM00220">
    <property type="entry name" value="S_TKc"/>
    <property type="match status" value="1"/>
</dbReference>
<dbReference type="AlphaFoldDB" id="A0A9N8W151"/>
<keyword evidence="2 3" id="KW-0067">ATP-binding</keyword>